<feature type="region of interest" description="Disordered" evidence="1">
    <location>
        <begin position="179"/>
        <end position="333"/>
    </location>
</feature>
<dbReference type="EMBL" id="JABWUV010000003">
    <property type="protein sequence ID" value="KAF6369412.1"/>
    <property type="molecule type" value="Genomic_DNA"/>
</dbReference>
<proteinExistence type="predicted"/>
<protein>
    <submittedName>
        <fullName evidence="2">Uncharacterized protein</fullName>
    </submittedName>
</protein>
<feature type="compositionally biased region" description="Low complexity" evidence="1">
    <location>
        <begin position="246"/>
        <end position="264"/>
    </location>
</feature>
<feature type="compositionally biased region" description="Low complexity" evidence="1">
    <location>
        <begin position="299"/>
        <end position="310"/>
    </location>
</feature>
<keyword evidence="3" id="KW-1185">Reference proteome</keyword>
<comment type="caution">
    <text evidence="2">The sequence shown here is derived from an EMBL/GenBank/DDBJ whole genome shotgun (WGS) entry which is preliminary data.</text>
</comment>
<reference evidence="2 3" key="1">
    <citation type="journal article" date="2020" name="Nature">
        <title>Six reference-quality genomes reveal evolution of bat adaptations.</title>
        <authorList>
            <person name="Jebb D."/>
            <person name="Huang Z."/>
            <person name="Pippel M."/>
            <person name="Hughes G.M."/>
            <person name="Lavrichenko K."/>
            <person name="Devanna P."/>
            <person name="Winkler S."/>
            <person name="Jermiin L.S."/>
            <person name="Skirmuntt E.C."/>
            <person name="Katzourakis A."/>
            <person name="Burkitt-Gray L."/>
            <person name="Ray D.A."/>
            <person name="Sullivan K.A.M."/>
            <person name="Roscito J.G."/>
            <person name="Kirilenko B.M."/>
            <person name="Davalos L.M."/>
            <person name="Corthals A.P."/>
            <person name="Power M.L."/>
            <person name="Jones G."/>
            <person name="Ransome R.D."/>
            <person name="Dechmann D.K.N."/>
            <person name="Locatelli A.G."/>
            <person name="Puechmaille S.J."/>
            <person name="Fedrigo O."/>
            <person name="Jarvis E.D."/>
            <person name="Hiller M."/>
            <person name="Vernes S.C."/>
            <person name="Myers E.W."/>
            <person name="Teeling E.C."/>
        </authorList>
    </citation>
    <scope>NUCLEOTIDE SEQUENCE [LARGE SCALE GENOMIC DNA]</scope>
    <source>
        <strain evidence="2">MMyoMyo1</strain>
        <tissue evidence="2">Flight muscle</tissue>
    </source>
</reference>
<organism evidence="2 3">
    <name type="scientific">Myotis myotis</name>
    <name type="common">Greater mouse-eared bat</name>
    <name type="synonym">Vespertilio myotis</name>
    <dbReference type="NCBI Taxonomy" id="51298"/>
    <lineage>
        <taxon>Eukaryota</taxon>
        <taxon>Metazoa</taxon>
        <taxon>Chordata</taxon>
        <taxon>Craniata</taxon>
        <taxon>Vertebrata</taxon>
        <taxon>Euteleostomi</taxon>
        <taxon>Mammalia</taxon>
        <taxon>Eutheria</taxon>
        <taxon>Laurasiatheria</taxon>
        <taxon>Chiroptera</taxon>
        <taxon>Yangochiroptera</taxon>
        <taxon>Vespertilionidae</taxon>
        <taxon>Myotis</taxon>
    </lineage>
</organism>
<dbReference type="Proteomes" id="UP000527355">
    <property type="component" value="Unassembled WGS sequence"/>
</dbReference>
<name>A0A7J7Z5B8_MYOMY</name>
<evidence type="ECO:0000313" key="3">
    <source>
        <dbReference type="Proteomes" id="UP000527355"/>
    </source>
</evidence>
<evidence type="ECO:0000313" key="2">
    <source>
        <dbReference type="EMBL" id="KAF6369412.1"/>
    </source>
</evidence>
<evidence type="ECO:0000256" key="1">
    <source>
        <dbReference type="SAM" id="MobiDB-lite"/>
    </source>
</evidence>
<feature type="compositionally biased region" description="Low complexity" evidence="1">
    <location>
        <begin position="220"/>
        <end position="238"/>
    </location>
</feature>
<feature type="compositionally biased region" description="Basic and acidic residues" evidence="1">
    <location>
        <begin position="311"/>
        <end position="322"/>
    </location>
</feature>
<feature type="compositionally biased region" description="Basic residues" evidence="1">
    <location>
        <begin position="265"/>
        <end position="275"/>
    </location>
</feature>
<gene>
    <name evidence="2" type="ORF">mMyoMyo1_010751</name>
</gene>
<sequence>MWSLARREVWTDNAKPWTGQRGRPGGWEDCLVFRPLLWQQRGGSRRGHAIAGVQAKAIGVDGCEDSRNAGGMNPRAARKVEPWLTGEKSTEPPGALQIAPDIPHPSHPHLVHCTIFKHVPKHFSLAGFLIFLCLLKKGAGGGCGGGLPCLTPSLGCKVAVTTSRIWSFQFKDKFQGRRGQEACKWPPAQQAPGPAPSEVPGLPASEASAGRAGAQLRTDASSAPSLPRPHLSSSPGPGWRRRTRRPAAGPSLSPSSGWAAAATPKRMKGRPGPRRPRPDRERVPAAPGAERSRRLGPWARRAATAAAAAGERARREARRPEQEAAAVEGPGPR</sequence>
<accession>A0A7J7Z5B8</accession>
<dbReference type="AlphaFoldDB" id="A0A7J7Z5B8"/>